<name>A0ABP0QFS8_9DINO</name>
<evidence type="ECO:0000256" key="1">
    <source>
        <dbReference type="SAM" id="Coils"/>
    </source>
</evidence>
<keyword evidence="4" id="KW-1185">Reference proteome</keyword>
<comment type="caution">
    <text evidence="3">The sequence shown here is derived from an EMBL/GenBank/DDBJ whole genome shotgun (WGS) entry which is preliminary data.</text>
</comment>
<accession>A0ABP0QFS8</accession>
<gene>
    <name evidence="2" type="ORF">CCMP2556_LOCUS39301</name>
    <name evidence="3" type="ORF">CCMP2556_LOCUS41715</name>
</gene>
<reference evidence="3 4" key="1">
    <citation type="submission" date="2024-02" db="EMBL/GenBank/DDBJ databases">
        <authorList>
            <person name="Chen Y."/>
            <person name="Shah S."/>
            <person name="Dougan E. K."/>
            <person name="Thang M."/>
            <person name="Chan C."/>
        </authorList>
    </citation>
    <scope>NUCLEOTIDE SEQUENCE [LARGE SCALE GENOMIC DNA]</scope>
</reference>
<protein>
    <submittedName>
        <fullName evidence="3">Uncharacterized protein</fullName>
    </submittedName>
</protein>
<dbReference type="EMBL" id="CAXAMN010023695">
    <property type="protein sequence ID" value="CAK9079936.1"/>
    <property type="molecule type" value="Genomic_DNA"/>
</dbReference>
<dbReference type="Proteomes" id="UP001642484">
    <property type="component" value="Unassembled WGS sequence"/>
</dbReference>
<organism evidence="3 4">
    <name type="scientific">Durusdinium trenchii</name>
    <dbReference type="NCBI Taxonomy" id="1381693"/>
    <lineage>
        <taxon>Eukaryota</taxon>
        <taxon>Sar</taxon>
        <taxon>Alveolata</taxon>
        <taxon>Dinophyceae</taxon>
        <taxon>Suessiales</taxon>
        <taxon>Symbiodiniaceae</taxon>
        <taxon>Durusdinium</taxon>
    </lineage>
</organism>
<evidence type="ECO:0000313" key="2">
    <source>
        <dbReference type="EMBL" id="CAK9079936.1"/>
    </source>
</evidence>
<feature type="coiled-coil region" evidence="1">
    <location>
        <begin position="122"/>
        <end position="149"/>
    </location>
</feature>
<evidence type="ECO:0000313" key="3">
    <source>
        <dbReference type="EMBL" id="CAK9086016.1"/>
    </source>
</evidence>
<keyword evidence="1" id="KW-0175">Coiled coil</keyword>
<proteinExistence type="predicted"/>
<dbReference type="EMBL" id="CAXAMN010024361">
    <property type="protein sequence ID" value="CAK9086016.1"/>
    <property type="molecule type" value="Genomic_DNA"/>
</dbReference>
<evidence type="ECO:0000313" key="4">
    <source>
        <dbReference type="Proteomes" id="UP001642484"/>
    </source>
</evidence>
<sequence length="800" mass="90920">MVELREEKKEKVELKCWAGFATEDKMREVLKLTPQRIAAIKEFCEKRDGFTKWDKYEAKLQYWVEEEVEASWTSSHTRSRTETGEVEVEGNMQDSMLGALGPVGLDMKALATAGVVTHDMGTSACHRMIEKLENKIKELEKVHDQINDIYCSGAVEGYTPEQEKELLAAYKSAMKAKANSAEKSEKGGKAAKVKAAPANQLKKNVRAAMDECGDHLSTRTLERAANCKSLKNAERDLHGLIRKLGMTMPFKPMTMCWGQKRLDVDVLPLKTWFNYLLSSQPHLLLGGFTGGPHAKLLLETYWQNNRPIMPDHAVYALHDDRLSQCVPFYLHLDEGVGQRKRGVLIVASQGVFGQETRTRFLENMQKGRVRSMQDGTDRMSAAQYHTAKGSTYKTRFLYTAIPKQNYNKRNADVYDCLIESLSQETTELLQTGLQVGSKTWYPICVGLKGDAPALGKAGRFTRYFATMGKDKGCCPDCMAGVCSAAPFEDCEPDAAWIGTIGLERPWNPNNVSPLSNVPGRQYLPEFFYKRDPFHVFKQSLAGHFISSAIVVMGELGYFTDLPGQSCAADKLLERGYEDFAYYVKHEFRGKSINHIKAFTKEILHWPRINSYPAARFKGSDAMMLLRWLKQLVSMGPVGSAGLLRPGISLVDHPKEDSHKPVLCEMLKACEGGLLFFQIMHKEGIWLLRDQAEQMGAACQRFCSSYSRLAQQCFSWKWMRFRMEPCLHHYCHFGVDIRETLNQSPEIQWIPSPAPQNCEQDEDFVGKVARLSRKVHMMTMTRRVIERYLIKLWFEFNEDNK</sequence>